<keyword evidence="4 5" id="KW-0472">Membrane</keyword>
<feature type="domain" description="MARVEL" evidence="7">
    <location>
        <begin position="26"/>
        <end position="156"/>
    </location>
</feature>
<feature type="transmembrane region" description="Helical" evidence="6">
    <location>
        <begin position="95"/>
        <end position="118"/>
    </location>
</feature>
<dbReference type="InterPro" id="IPR050578">
    <property type="entry name" value="MARVEL-CKLF_proteins"/>
</dbReference>
<sequence length="173" mass="19219">MADNMPSTYTTTTTTTTRTIFFDKTMLRRKEVILKMAEMLFCILGMICVASTYNPYSSPASFYYFCATTGLVVGLILFIIYVTHLRDKAAPTLRLNFVEMVYSGILCIFFIAGSIAAITRAQKYYGETGLMVAGVFGLILAALYAIETFIMYRAWRSGATMSAAQTTTVRQVA</sequence>
<protein>
    <submittedName>
        <fullName evidence="8">CKLF-like MARVEL transmembrane domain-containing protein 4</fullName>
    </submittedName>
</protein>
<keyword evidence="9" id="KW-1185">Reference proteome</keyword>
<dbReference type="PANTHER" id="PTHR22776">
    <property type="entry name" value="MARVEL-CONTAINING POTENTIAL LIPID RAFT-ASSOCIATED PROTEIN"/>
    <property type="match status" value="1"/>
</dbReference>
<dbReference type="InterPro" id="IPR008253">
    <property type="entry name" value="Marvel"/>
</dbReference>
<dbReference type="EMBL" id="VIIS01000912">
    <property type="protein sequence ID" value="KAF0303813.1"/>
    <property type="molecule type" value="Genomic_DNA"/>
</dbReference>
<feature type="transmembrane region" description="Helical" evidence="6">
    <location>
        <begin position="62"/>
        <end position="83"/>
    </location>
</feature>
<evidence type="ECO:0000256" key="6">
    <source>
        <dbReference type="SAM" id="Phobius"/>
    </source>
</evidence>
<organism evidence="8 9">
    <name type="scientific">Amphibalanus amphitrite</name>
    <name type="common">Striped barnacle</name>
    <name type="synonym">Balanus amphitrite</name>
    <dbReference type="NCBI Taxonomy" id="1232801"/>
    <lineage>
        <taxon>Eukaryota</taxon>
        <taxon>Metazoa</taxon>
        <taxon>Ecdysozoa</taxon>
        <taxon>Arthropoda</taxon>
        <taxon>Crustacea</taxon>
        <taxon>Multicrustacea</taxon>
        <taxon>Cirripedia</taxon>
        <taxon>Thoracica</taxon>
        <taxon>Thoracicalcarea</taxon>
        <taxon>Balanomorpha</taxon>
        <taxon>Balanoidea</taxon>
        <taxon>Balanidae</taxon>
        <taxon>Amphibalaninae</taxon>
        <taxon>Amphibalanus</taxon>
    </lineage>
</organism>
<dbReference type="Pfam" id="PF01284">
    <property type="entry name" value="MARVEL"/>
    <property type="match status" value="1"/>
</dbReference>
<comment type="subcellular location">
    <subcellularLocation>
        <location evidence="1">Membrane</location>
        <topology evidence="1">Multi-pass membrane protein</topology>
    </subcellularLocation>
</comment>
<dbReference type="Proteomes" id="UP000440578">
    <property type="component" value="Unassembled WGS sequence"/>
</dbReference>
<dbReference type="PROSITE" id="PS51225">
    <property type="entry name" value="MARVEL"/>
    <property type="match status" value="1"/>
</dbReference>
<feature type="transmembrane region" description="Helical" evidence="6">
    <location>
        <begin position="32"/>
        <end position="56"/>
    </location>
</feature>
<evidence type="ECO:0000313" key="8">
    <source>
        <dbReference type="EMBL" id="KAF0303813.1"/>
    </source>
</evidence>
<dbReference type="AlphaFoldDB" id="A0A6A4WCT7"/>
<feature type="transmembrane region" description="Helical" evidence="6">
    <location>
        <begin position="130"/>
        <end position="152"/>
    </location>
</feature>
<proteinExistence type="predicted"/>
<keyword evidence="3 6" id="KW-1133">Transmembrane helix</keyword>
<dbReference type="GO" id="GO:0016020">
    <property type="term" value="C:membrane"/>
    <property type="evidence" value="ECO:0007669"/>
    <property type="project" value="UniProtKB-SubCell"/>
</dbReference>
<gene>
    <name evidence="8" type="primary">Cmtm4_1</name>
    <name evidence="8" type="ORF">FJT64_024237</name>
</gene>
<accession>A0A6A4WCT7</accession>
<evidence type="ECO:0000259" key="7">
    <source>
        <dbReference type="PROSITE" id="PS51225"/>
    </source>
</evidence>
<dbReference type="OrthoDB" id="10028364at2759"/>
<dbReference type="PANTHER" id="PTHR22776:SF49">
    <property type="entry name" value="MARVEL DOMAIN-CONTAINING PROTEIN"/>
    <property type="match status" value="1"/>
</dbReference>
<reference evidence="8 9" key="1">
    <citation type="submission" date="2019-07" db="EMBL/GenBank/DDBJ databases">
        <title>Draft genome assembly of a fouling barnacle, Amphibalanus amphitrite (Darwin, 1854): The first reference genome for Thecostraca.</title>
        <authorList>
            <person name="Kim W."/>
        </authorList>
    </citation>
    <scope>NUCLEOTIDE SEQUENCE [LARGE SCALE GENOMIC DNA]</scope>
    <source>
        <strain evidence="8">SNU_AA5</strain>
        <tissue evidence="8">Soma without cirri and trophi</tissue>
    </source>
</reference>
<evidence type="ECO:0000256" key="5">
    <source>
        <dbReference type="PROSITE-ProRule" id="PRU00581"/>
    </source>
</evidence>
<evidence type="ECO:0000313" key="9">
    <source>
        <dbReference type="Proteomes" id="UP000440578"/>
    </source>
</evidence>
<keyword evidence="2 5" id="KW-0812">Transmembrane</keyword>
<evidence type="ECO:0000256" key="2">
    <source>
        <dbReference type="ARBA" id="ARBA00022692"/>
    </source>
</evidence>
<evidence type="ECO:0000256" key="3">
    <source>
        <dbReference type="ARBA" id="ARBA00022989"/>
    </source>
</evidence>
<comment type="caution">
    <text evidence="8">The sequence shown here is derived from an EMBL/GenBank/DDBJ whole genome shotgun (WGS) entry which is preliminary data.</text>
</comment>
<name>A0A6A4WCT7_AMPAM</name>
<evidence type="ECO:0000256" key="4">
    <source>
        <dbReference type="ARBA" id="ARBA00023136"/>
    </source>
</evidence>
<evidence type="ECO:0000256" key="1">
    <source>
        <dbReference type="ARBA" id="ARBA00004141"/>
    </source>
</evidence>